<dbReference type="AlphaFoldDB" id="A0AAD4NYC7"/>
<name>A0AAD4NYC7_PERFH</name>
<comment type="caution">
    <text evidence="2">The sequence shown here is derived from an EMBL/GenBank/DDBJ whole genome shotgun (WGS) entry which is preliminary data.</text>
</comment>
<organism evidence="2 3">
    <name type="scientific">Perilla frutescens var. hirtella</name>
    <name type="common">Perilla citriodora</name>
    <name type="synonym">Perilla setoyensis</name>
    <dbReference type="NCBI Taxonomy" id="608512"/>
    <lineage>
        <taxon>Eukaryota</taxon>
        <taxon>Viridiplantae</taxon>
        <taxon>Streptophyta</taxon>
        <taxon>Embryophyta</taxon>
        <taxon>Tracheophyta</taxon>
        <taxon>Spermatophyta</taxon>
        <taxon>Magnoliopsida</taxon>
        <taxon>eudicotyledons</taxon>
        <taxon>Gunneridae</taxon>
        <taxon>Pentapetalae</taxon>
        <taxon>asterids</taxon>
        <taxon>lamiids</taxon>
        <taxon>Lamiales</taxon>
        <taxon>Lamiaceae</taxon>
        <taxon>Nepetoideae</taxon>
        <taxon>Elsholtzieae</taxon>
        <taxon>Perilla</taxon>
    </lineage>
</organism>
<sequence length="77" mass="8499">MAHQLENLFKIGQEGFFVVDQLYNGGSRRPENRPPTCQASGPNPYKKWCDEAPPTTIDSNGAAKKYGGVVVMDGKRE</sequence>
<protein>
    <submittedName>
        <fullName evidence="2">Uncharacterized protein</fullName>
    </submittedName>
</protein>
<evidence type="ECO:0000256" key="1">
    <source>
        <dbReference type="SAM" id="MobiDB-lite"/>
    </source>
</evidence>
<gene>
    <name evidence="2" type="ORF">C2S53_011958</name>
</gene>
<evidence type="ECO:0000313" key="2">
    <source>
        <dbReference type="EMBL" id="KAH6820238.1"/>
    </source>
</evidence>
<reference evidence="2 3" key="1">
    <citation type="journal article" date="2021" name="Nat. Commun.">
        <title>Incipient diploidization of the medicinal plant Perilla within 10,000 years.</title>
        <authorList>
            <person name="Zhang Y."/>
            <person name="Shen Q."/>
            <person name="Leng L."/>
            <person name="Zhang D."/>
            <person name="Chen S."/>
            <person name="Shi Y."/>
            <person name="Ning Z."/>
            <person name="Chen S."/>
        </authorList>
    </citation>
    <scope>NUCLEOTIDE SEQUENCE [LARGE SCALE GENOMIC DNA]</scope>
    <source>
        <strain evidence="3">cv. PC099</strain>
    </source>
</reference>
<proteinExistence type="predicted"/>
<feature type="region of interest" description="Disordered" evidence="1">
    <location>
        <begin position="24"/>
        <end position="45"/>
    </location>
</feature>
<dbReference type="EMBL" id="SDAM02004199">
    <property type="protein sequence ID" value="KAH6820238.1"/>
    <property type="molecule type" value="Genomic_DNA"/>
</dbReference>
<evidence type="ECO:0000313" key="3">
    <source>
        <dbReference type="Proteomes" id="UP001190926"/>
    </source>
</evidence>
<keyword evidence="3" id="KW-1185">Reference proteome</keyword>
<dbReference type="Proteomes" id="UP001190926">
    <property type="component" value="Unassembled WGS sequence"/>
</dbReference>
<accession>A0AAD4NYC7</accession>